<dbReference type="Pfam" id="PF14365">
    <property type="entry name" value="Neprosin_AP"/>
    <property type="match status" value="1"/>
</dbReference>
<feature type="domain" description="Neprosin PEP catalytic" evidence="2">
    <location>
        <begin position="154"/>
        <end position="409"/>
    </location>
</feature>
<reference evidence="3 4" key="1">
    <citation type="submission" date="2024-02" db="EMBL/GenBank/DDBJ databases">
        <title>High-quality chromosome-scale genome assembly of Pensacola bahiagrass (Paspalum notatum Flugge var. saurae).</title>
        <authorList>
            <person name="Vega J.M."/>
            <person name="Podio M."/>
            <person name="Orjuela J."/>
            <person name="Siena L.A."/>
            <person name="Pessino S.C."/>
            <person name="Combes M.C."/>
            <person name="Mariac C."/>
            <person name="Albertini E."/>
            <person name="Pupilli F."/>
            <person name="Ortiz J.P.A."/>
            <person name="Leblanc O."/>
        </authorList>
    </citation>
    <scope>NUCLEOTIDE SEQUENCE [LARGE SCALE GENOMIC DNA]</scope>
    <source>
        <strain evidence="3">R1</strain>
        <tissue evidence="3">Leaf</tissue>
    </source>
</reference>
<dbReference type="Pfam" id="PF03080">
    <property type="entry name" value="Neprosin"/>
    <property type="match status" value="1"/>
</dbReference>
<keyword evidence="1" id="KW-0732">Signal</keyword>
<evidence type="ECO:0000259" key="2">
    <source>
        <dbReference type="PROSITE" id="PS52045"/>
    </source>
</evidence>
<dbReference type="Gene3D" id="3.90.1320.10">
    <property type="entry name" value="Outer-capsid protein sigma 3, large lobe"/>
    <property type="match status" value="1"/>
</dbReference>
<dbReference type="InterPro" id="IPR053168">
    <property type="entry name" value="Glutamic_endopeptidase"/>
</dbReference>
<evidence type="ECO:0000256" key="1">
    <source>
        <dbReference type="SAM" id="SignalP"/>
    </source>
</evidence>
<keyword evidence="4" id="KW-1185">Reference proteome</keyword>
<dbReference type="AlphaFoldDB" id="A0AAQ3SHJ5"/>
<accession>A0AAQ3SHJ5</accession>
<dbReference type="PANTHER" id="PTHR31589">
    <property type="entry name" value="PROTEIN, PUTATIVE (DUF239)-RELATED-RELATED"/>
    <property type="match status" value="1"/>
</dbReference>
<dbReference type="PANTHER" id="PTHR31589:SF231">
    <property type="entry name" value="OS01G0973100 PROTEIN"/>
    <property type="match status" value="1"/>
</dbReference>
<protein>
    <recommendedName>
        <fullName evidence="2">Neprosin PEP catalytic domain-containing protein</fullName>
    </recommendedName>
</protein>
<evidence type="ECO:0000313" key="4">
    <source>
        <dbReference type="Proteomes" id="UP001341281"/>
    </source>
</evidence>
<dbReference type="Proteomes" id="UP001341281">
    <property type="component" value="Chromosome 01"/>
</dbReference>
<dbReference type="EMBL" id="CP144745">
    <property type="protein sequence ID" value="WVZ49260.1"/>
    <property type="molecule type" value="Genomic_DNA"/>
</dbReference>
<proteinExistence type="predicted"/>
<sequence length="409" mass="45634">MAMTTRGCLVTLGVVVLALLFFERAAAGTAGRSAQERRQVRSLIRRLNKPPVATIQSPDGDIIDCVNITKQPAFDNPILWNHTIQMWPSYHPRDMYHRPNVTPHFSQTWHQKGMCPENTIPIRRTQEEDVLRATSVRSYGKKMPRFFSIQDTDQSAPSGHQWAEASVQGDVYYGTEATFNLWQPKVETASDFSLTQLWVVSGSYETNDLNTIEAGWQVFPQMYGDNSPRFFIYWTRDAYQNTGCYNLMCSGFVQTNNEIAFGVTQLSPVSTYDGPQHDINILVWKDPQGGNWWLKVDNNVLGYWPSSLFTNLANSASIIEWGGEVFSPDAGQTSTQMGSGHLPEEGFGKASYIKNIQVVDGSNTLQSPSSLGFLASRPNCYNVQNGGASSGNWGTYIYYGGPGKNPNCQ</sequence>
<dbReference type="PROSITE" id="PS52045">
    <property type="entry name" value="NEPROSIN_PEP_CD"/>
    <property type="match status" value="1"/>
</dbReference>
<feature type="signal peptide" evidence="1">
    <location>
        <begin position="1"/>
        <end position="27"/>
    </location>
</feature>
<dbReference type="InterPro" id="IPR025521">
    <property type="entry name" value="Neprosin_propep"/>
</dbReference>
<dbReference type="InterPro" id="IPR004314">
    <property type="entry name" value="Neprosin"/>
</dbReference>
<feature type="chain" id="PRO_5042997220" description="Neprosin PEP catalytic domain-containing protein" evidence="1">
    <location>
        <begin position="28"/>
        <end position="409"/>
    </location>
</feature>
<organism evidence="3 4">
    <name type="scientific">Paspalum notatum var. saurae</name>
    <dbReference type="NCBI Taxonomy" id="547442"/>
    <lineage>
        <taxon>Eukaryota</taxon>
        <taxon>Viridiplantae</taxon>
        <taxon>Streptophyta</taxon>
        <taxon>Embryophyta</taxon>
        <taxon>Tracheophyta</taxon>
        <taxon>Spermatophyta</taxon>
        <taxon>Magnoliopsida</taxon>
        <taxon>Liliopsida</taxon>
        <taxon>Poales</taxon>
        <taxon>Poaceae</taxon>
        <taxon>PACMAD clade</taxon>
        <taxon>Panicoideae</taxon>
        <taxon>Andropogonodae</taxon>
        <taxon>Paspaleae</taxon>
        <taxon>Paspalinae</taxon>
        <taxon>Paspalum</taxon>
    </lineage>
</organism>
<evidence type="ECO:0000313" key="3">
    <source>
        <dbReference type="EMBL" id="WVZ49260.1"/>
    </source>
</evidence>
<name>A0AAQ3SHJ5_PASNO</name>
<gene>
    <name evidence="3" type="ORF">U9M48_000634</name>
</gene>